<feature type="transmembrane region" description="Helical" evidence="1">
    <location>
        <begin position="349"/>
        <end position="373"/>
    </location>
</feature>
<dbReference type="EMBL" id="LRBS01000002">
    <property type="protein sequence ID" value="OII78337.1"/>
    <property type="molecule type" value="Genomic_DNA"/>
</dbReference>
<dbReference type="VEuPathDB" id="CryptoDB:cand_033950"/>
<protein>
    <submittedName>
        <fullName evidence="2">Uncharacterized protein</fullName>
    </submittedName>
</protein>
<dbReference type="RefSeq" id="XP_067070183.1">
    <property type="nucleotide sequence ID" value="XM_067213621.1"/>
</dbReference>
<evidence type="ECO:0000256" key="1">
    <source>
        <dbReference type="SAM" id="Phobius"/>
    </source>
</evidence>
<evidence type="ECO:0000313" key="2">
    <source>
        <dbReference type="EMBL" id="OII78337.1"/>
    </source>
</evidence>
<keyword evidence="1" id="KW-0812">Transmembrane</keyword>
<dbReference type="GeneID" id="92367579"/>
<dbReference type="Proteomes" id="UP000186804">
    <property type="component" value="Unassembled WGS sequence"/>
</dbReference>
<name>A0A1J4MVP8_9CRYT</name>
<proteinExistence type="predicted"/>
<evidence type="ECO:0000313" key="3">
    <source>
        <dbReference type="Proteomes" id="UP000186804"/>
    </source>
</evidence>
<organism evidence="2 3">
    <name type="scientific">Cryptosporidium andersoni</name>
    <dbReference type="NCBI Taxonomy" id="117008"/>
    <lineage>
        <taxon>Eukaryota</taxon>
        <taxon>Sar</taxon>
        <taxon>Alveolata</taxon>
        <taxon>Apicomplexa</taxon>
        <taxon>Conoidasida</taxon>
        <taxon>Coccidia</taxon>
        <taxon>Eucoccidiorida</taxon>
        <taxon>Eimeriorina</taxon>
        <taxon>Cryptosporidiidae</taxon>
        <taxon>Cryptosporidium</taxon>
    </lineage>
</organism>
<keyword evidence="1" id="KW-0472">Membrane</keyword>
<comment type="caution">
    <text evidence="2">The sequence shown here is derived from an EMBL/GenBank/DDBJ whole genome shotgun (WGS) entry which is preliminary data.</text>
</comment>
<keyword evidence="3" id="KW-1185">Reference proteome</keyword>
<accession>A0A1J4MVP8</accession>
<dbReference type="OrthoDB" id="342965at2759"/>
<reference evidence="2 3" key="1">
    <citation type="submission" date="2016-10" db="EMBL/GenBank/DDBJ databases">
        <title>Reductive evolution of mitochondrial metabolism and differential evolution of invasion-related proteins in Cryptosporidium.</title>
        <authorList>
            <person name="Liu S."/>
            <person name="Roellig D.M."/>
            <person name="Guo Y."/>
            <person name="Li N."/>
            <person name="Frace M.A."/>
            <person name="Tang K."/>
            <person name="Zhang L."/>
            <person name="Feng Y."/>
            <person name="Xiao L."/>
        </authorList>
    </citation>
    <scope>NUCLEOTIDE SEQUENCE [LARGE SCALE GENOMIC DNA]</scope>
    <source>
        <strain evidence="2">30847</strain>
    </source>
</reference>
<sequence length="383" mass="44611">MLWKYSGFFIVIYIGLYKAEGTIWESSLPMNDNIFDKTNGSDEGVLDLTIEESDSSIADNHIYDNIVGNQVNDKYLMRNRKVQHSVSVANLAKSFNNHELTFWNKYHNWLALSRRVKLIHGLLRRNRPSKIRQKFAREYVAHFGGSQDQAMKKLRMFEKRLNLVFFAAERLTKSQISILKASLNSISSLIMWSQQWRYQPTYISQPILVLSNKNFAKIKKLCIREIKKSIIVIVTASPSYLDENFFEPDYFESIDQIDSIHELLHRIVISSKNFSDSDNSEVLMACSMKSESSNRSKHSKRRKCKSRIKYSSFAHIHFSRVSDIYKFRSLIQQLSLYSPYKSNMYTKPLFIVPILLGIPQIDTTGAILSYKALKTKKKRKRAK</sequence>
<gene>
    <name evidence="2" type="ORF">cand_033950</name>
</gene>
<keyword evidence="1" id="KW-1133">Transmembrane helix</keyword>
<dbReference type="AlphaFoldDB" id="A0A1J4MVP8"/>